<accession>X1P2P1</accession>
<dbReference type="AlphaFoldDB" id="X1P2P1"/>
<gene>
    <name evidence="2" type="ORF">S06H3_61196</name>
</gene>
<protein>
    <submittedName>
        <fullName evidence="2">Uncharacterized protein</fullName>
    </submittedName>
</protein>
<keyword evidence="1" id="KW-0472">Membrane</keyword>
<dbReference type="EMBL" id="BARV01040076">
    <property type="protein sequence ID" value="GAI50567.1"/>
    <property type="molecule type" value="Genomic_DNA"/>
</dbReference>
<feature type="transmembrane region" description="Helical" evidence="1">
    <location>
        <begin position="26"/>
        <end position="46"/>
    </location>
</feature>
<proteinExistence type="predicted"/>
<organism evidence="2">
    <name type="scientific">marine sediment metagenome</name>
    <dbReference type="NCBI Taxonomy" id="412755"/>
    <lineage>
        <taxon>unclassified sequences</taxon>
        <taxon>metagenomes</taxon>
        <taxon>ecological metagenomes</taxon>
    </lineage>
</organism>
<keyword evidence="1" id="KW-1133">Transmembrane helix</keyword>
<reference evidence="2" key="1">
    <citation type="journal article" date="2014" name="Front. Microbiol.">
        <title>High frequency of phylogenetically diverse reductive dehalogenase-homologous genes in deep subseafloor sedimentary metagenomes.</title>
        <authorList>
            <person name="Kawai M."/>
            <person name="Futagami T."/>
            <person name="Toyoda A."/>
            <person name="Takaki Y."/>
            <person name="Nishi S."/>
            <person name="Hori S."/>
            <person name="Arai W."/>
            <person name="Tsubouchi T."/>
            <person name="Morono Y."/>
            <person name="Uchiyama I."/>
            <person name="Ito T."/>
            <person name="Fujiyama A."/>
            <person name="Inagaki F."/>
            <person name="Takami H."/>
        </authorList>
    </citation>
    <scope>NUCLEOTIDE SEQUENCE</scope>
    <source>
        <strain evidence="2">Expedition CK06-06</strain>
    </source>
</reference>
<feature type="non-terminal residue" evidence="2">
    <location>
        <position position="1"/>
    </location>
</feature>
<evidence type="ECO:0000313" key="2">
    <source>
        <dbReference type="EMBL" id="GAI50567.1"/>
    </source>
</evidence>
<keyword evidence="1" id="KW-0812">Transmembrane</keyword>
<feature type="non-terminal residue" evidence="2">
    <location>
        <position position="174"/>
    </location>
</feature>
<evidence type="ECO:0000256" key="1">
    <source>
        <dbReference type="SAM" id="Phobius"/>
    </source>
</evidence>
<sequence length="174" mass="18197">GVIAGQELATTVGEVEMKKGMARRDMIAMTAMAAVALVVLIVAVPLKSSGVLQAQFGASPVATKISYQGQLTDGGGNLLNGNYNLKFRLWDAAVGGRQVGSTITKNSVPVSQGLFSVQLEVDESDFNGQALWLEVEASGEVLGPRQEILPVPYALHSLSPAPAFVKYEVPLAAG</sequence>
<name>X1P2P1_9ZZZZ</name>
<comment type="caution">
    <text evidence="2">The sequence shown here is derived from an EMBL/GenBank/DDBJ whole genome shotgun (WGS) entry which is preliminary data.</text>
</comment>